<dbReference type="Proteomes" id="UP000878956">
    <property type="component" value="Unassembled WGS sequence"/>
</dbReference>
<dbReference type="RefSeq" id="WP_021415789.1">
    <property type="nucleotide sequence ID" value="NZ_FULL01000006.1"/>
</dbReference>
<protein>
    <submittedName>
        <fullName evidence="1">DUF1643 domain-containing protein</fullName>
    </submittedName>
</protein>
<reference evidence="1" key="2">
    <citation type="submission" date="2021-06" db="EMBL/GenBank/DDBJ databases">
        <authorList>
            <consortium name="NCBI Pathogen Detection Project"/>
        </authorList>
    </citation>
    <scope>NUCLEOTIDE SEQUENCE</scope>
    <source>
        <strain evidence="1">HN1000</strain>
    </source>
</reference>
<sequence>MQEWVYENDDENLIRYVLGTVGDRTLLCFGVNPSTASPNNLDNTLKKVHKIALFNDYDSWIMFNVYPKRDTKFDNLPDVHNDEIHIKNIEKIKKYFNNTSTNNESEISVWLAFGNHIYERNYLPSCLKDIYNAIKDYNISWLTSGLNKSGSPKHPLYQKDNTILEEFKMDEYIVTLK</sequence>
<evidence type="ECO:0000313" key="2">
    <source>
        <dbReference type="Proteomes" id="UP000878956"/>
    </source>
</evidence>
<dbReference type="EMBL" id="DAEPXK010000046">
    <property type="protein sequence ID" value="HBH1543720.1"/>
    <property type="molecule type" value="Genomic_DNA"/>
</dbReference>
<accession>A0AAN6A723</accession>
<dbReference type="Pfam" id="PF07799">
    <property type="entry name" value="DUF1643"/>
    <property type="match status" value="1"/>
</dbReference>
<gene>
    <name evidence="1" type="ORF">KRM00_003252</name>
</gene>
<dbReference type="InterPro" id="IPR012441">
    <property type="entry name" value="DUF1643"/>
</dbReference>
<reference evidence="1" key="1">
    <citation type="journal article" date="2018" name="Genome Biol.">
        <title>SKESA: strategic k-mer extension for scrupulous assemblies.</title>
        <authorList>
            <person name="Souvorov A."/>
            <person name="Agarwala R."/>
            <person name="Lipman D.J."/>
        </authorList>
    </citation>
    <scope>NUCLEOTIDE SEQUENCE</scope>
    <source>
        <strain evidence="1">HN1000</strain>
    </source>
</reference>
<proteinExistence type="predicted"/>
<comment type="caution">
    <text evidence="1">The sequence shown here is derived from an EMBL/GenBank/DDBJ whole genome shotgun (WGS) entry which is preliminary data.</text>
</comment>
<organism evidence="1 2">
    <name type="scientific">Clostridioides difficile</name>
    <name type="common">Peptoclostridium difficile</name>
    <dbReference type="NCBI Taxonomy" id="1496"/>
    <lineage>
        <taxon>Bacteria</taxon>
        <taxon>Bacillati</taxon>
        <taxon>Bacillota</taxon>
        <taxon>Clostridia</taxon>
        <taxon>Peptostreptococcales</taxon>
        <taxon>Peptostreptococcaceae</taxon>
        <taxon>Clostridioides</taxon>
    </lineage>
</organism>
<name>A0AAN6A723_CLODI</name>
<dbReference type="AlphaFoldDB" id="A0AAN6A723"/>
<evidence type="ECO:0000313" key="1">
    <source>
        <dbReference type="EMBL" id="HBH1543720.1"/>
    </source>
</evidence>